<gene>
    <name evidence="2" type="ORF">CQ12_16895</name>
</gene>
<organism evidence="2 3">
    <name type="scientific">Bradyrhizobium jicamae</name>
    <dbReference type="NCBI Taxonomy" id="280332"/>
    <lineage>
        <taxon>Bacteria</taxon>
        <taxon>Pseudomonadati</taxon>
        <taxon>Pseudomonadota</taxon>
        <taxon>Alphaproteobacteria</taxon>
        <taxon>Hyphomicrobiales</taxon>
        <taxon>Nitrobacteraceae</taxon>
        <taxon>Bradyrhizobium</taxon>
    </lineage>
</organism>
<keyword evidence="1" id="KW-0812">Transmembrane</keyword>
<proteinExistence type="predicted"/>
<dbReference type="EMBL" id="LLXZ01000113">
    <property type="protein sequence ID" value="KRR06499.1"/>
    <property type="molecule type" value="Genomic_DNA"/>
</dbReference>
<accession>A0A0R3LM67</accession>
<evidence type="ECO:0000313" key="3">
    <source>
        <dbReference type="Proteomes" id="UP000050863"/>
    </source>
</evidence>
<protein>
    <submittedName>
        <fullName evidence="2">Uncharacterized protein</fullName>
    </submittedName>
</protein>
<feature type="transmembrane region" description="Helical" evidence="1">
    <location>
        <begin position="12"/>
        <end position="33"/>
    </location>
</feature>
<reference evidence="2 3" key="1">
    <citation type="submission" date="2014-03" db="EMBL/GenBank/DDBJ databases">
        <title>Bradyrhizobium valentinum sp. nov., isolated from effective nodules of Lupinus mariae-josephae, a lupine endemic of basic-lime soils in Eastern Spain.</title>
        <authorList>
            <person name="Duran D."/>
            <person name="Rey L."/>
            <person name="Navarro A."/>
            <person name="Busquets A."/>
            <person name="Imperial J."/>
            <person name="Ruiz-Argueso T."/>
        </authorList>
    </citation>
    <scope>NUCLEOTIDE SEQUENCE [LARGE SCALE GENOMIC DNA]</scope>
    <source>
        <strain evidence="2 3">PAC68</strain>
    </source>
</reference>
<comment type="caution">
    <text evidence="2">The sequence shown here is derived from an EMBL/GenBank/DDBJ whole genome shotgun (WGS) entry which is preliminary data.</text>
</comment>
<name>A0A0R3LM67_9BRAD</name>
<dbReference type="Proteomes" id="UP000050863">
    <property type="component" value="Unassembled WGS sequence"/>
</dbReference>
<keyword evidence="3" id="KW-1185">Reference proteome</keyword>
<keyword evidence="1" id="KW-1133">Transmembrane helix</keyword>
<sequence length="61" mass="6893">MMEIMKNPLYIANGVLLASFLVLVAAVLGVLFCRWMDASEEGRASQSRCVIHAWYLDQCEE</sequence>
<keyword evidence="1" id="KW-0472">Membrane</keyword>
<dbReference type="STRING" id="280332.CQ12_16895"/>
<evidence type="ECO:0000256" key="1">
    <source>
        <dbReference type="SAM" id="Phobius"/>
    </source>
</evidence>
<dbReference type="AlphaFoldDB" id="A0A0R3LM67"/>
<evidence type="ECO:0000313" key="2">
    <source>
        <dbReference type="EMBL" id="KRR06499.1"/>
    </source>
</evidence>